<name>A0A2A2H143_METBR</name>
<reference evidence="2 3" key="1">
    <citation type="journal article" date="2017" name="BMC Genomics">
        <title>Genomic analysis of methanogenic archaea reveals a shift towards energy conservation.</title>
        <authorList>
            <person name="Gilmore S.P."/>
            <person name="Henske J.K."/>
            <person name="Sexton J.A."/>
            <person name="Solomon K.V."/>
            <person name="Seppala S."/>
            <person name="Yoo J.I."/>
            <person name="Huyett L.M."/>
            <person name="Pressman A."/>
            <person name="Cogan J.Z."/>
            <person name="Kivenson V."/>
            <person name="Peng X."/>
            <person name="Tan Y."/>
            <person name="Valentine D.L."/>
            <person name="O'Malley M.A."/>
        </authorList>
    </citation>
    <scope>NUCLEOTIDE SEQUENCE [LARGE SCALE GENOMIC DNA]</scope>
    <source>
        <strain evidence="2 3">M.o.H.</strain>
    </source>
</reference>
<dbReference type="Gene3D" id="3.30.70.2200">
    <property type="match status" value="1"/>
</dbReference>
<dbReference type="OrthoDB" id="52716at2157"/>
<proteinExistence type="predicted"/>
<evidence type="ECO:0000313" key="2">
    <source>
        <dbReference type="EMBL" id="PAV03099.1"/>
    </source>
</evidence>
<sequence length="310" mass="33971">MEIVTPDDLKERFKDPWVAPYKKILTMVDDDMVEIVEYHPCIGGSEWMVYQYERSSDLVKSAERDGNKHTYLVEVGKTDLNLKASFSAAGIEEVSVEGDEVKVTHAGLAGAGVGSAMCRGMAEGVKRVELYDIGGGSKVGRAAVVTPKLQKVVIGIDDTDTKEKGATWTLAHNVGAELSKRGFEYINHVIVQLYPHNPNKTQNCVAIALVFAVKPGERDKLIEEARELFKGSTLSQKTSMAILDGIKIPEKLREYSMATKQSMMSLKEAEKTAKELGIELIEVTGSHGKIGALAALGLYNDIEEAVKVYY</sequence>
<dbReference type="Pfam" id="PF22641">
    <property type="entry name" value="TiaS_TCKD"/>
    <property type="match status" value="1"/>
</dbReference>
<dbReference type="EMBL" id="LMVM01000040">
    <property type="protein sequence ID" value="PAV03099.1"/>
    <property type="molecule type" value="Genomic_DNA"/>
</dbReference>
<dbReference type="AlphaFoldDB" id="A0A2A2H143"/>
<feature type="domain" description="TiaS-like TCKD" evidence="1">
    <location>
        <begin position="153"/>
        <end position="219"/>
    </location>
</feature>
<accession>A0A2A2H143</accession>
<evidence type="ECO:0000313" key="3">
    <source>
        <dbReference type="Proteomes" id="UP000217784"/>
    </source>
</evidence>
<dbReference type="NCBIfam" id="TIGR03280">
    <property type="entry name" value="methan_mark_11"/>
    <property type="match status" value="1"/>
</dbReference>
<protein>
    <recommendedName>
        <fullName evidence="1">TiaS-like TCKD domain-containing protein</fullName>
    </recommendedName>
</protein>
<dbReference type="PANTHER" id="PTHR40705">
    <property type="entry name" value="TRNA(ILE2) 2-AGMATINYLCYTIDINE SYNTHETASE TIAS"/>
    <property type="match status" value="1"/>
</dbReference>
<dbReference type="PANTHER" id="PTHR40705:SF2">
    <property type="entry name" value="DUF1743 DOMAIN-CONTAINING PROTEIN"/>
    <property type="match status" value="1"/>
</dbReference>
<dbReference type="InterPro" id="IPR053870">
    <property type="entry name" value="TiaS-like_TCKD"/>
</dbReference>
<dbReference type="InterPro" id="IPR017674">
    <property type="entry name" value="Methan_mark_11"/>
</dbReference>
<dbReference type="Proteomes" id="UP000217784">
    <property type="component" value="Unassembled WGS sequence"/>
</dbReference>
<evidence type="ECO:0000259" key="1">
    <source>
        <dbReference type="Pfam" id="PF22641"/>
    </source>
</evidence>
<comment type="caution">
    <text evidence="2">The sequence shown here is derived from an EMBL/GenBank/DDBJ whole genome shotgun (WGS) entry which is preliminary data.</text>
</comment>
<keyword evidence="3" id="KW-1185">Reference proteome</keyword>
<dbReference type="RefSeq" id="WP_069583799.1">
    <property type="nucleotide sequence ID" value="NZ_LMVM01000040.1"/>
</dbReference>
<gene>
    <name evidence="2" type="ORF">ASJ80_07465</name>
</gene>
<organism evidence="2 3">
    <name type="scientific">Methanobacterium bryantii</name>
    <dbReference type="NCBI Taxonomy" id="2161"/>
    <lineage>
        <taxon>Archaea</taxon>
        <taxon>Methanobacteriati</taxon>
        <taxon>Methanobacteriota</taxon>
        <taxon>Methanomada group</taxon>
        <taxon>Methanobacteria</taxon>
        <taxon>Methanobacteriales</taxon>
        <taxon>Methanobacteriaceae</taxon>
        <taxon>Methanobacterium</taxon>
    </lineage>
</organism>